<feature type="region of interest" description="Disordered" evidence="1">
    <location>
        <begin position="257"/>
        <end position="295"/>
    </location>
</feature>
<name>A0A6J6XHH0_9ZZZZ</name>
<dbReference type="GO" id="GO:0046872">
    <property type="term" value="F:metal ion binding"/>
    <property type="evidence" value="ECO:0007669"/>
    <property type="project" value="UniProtKB-ARBA"/>
</dbReference>
<dbReference type="Pfam" id="PF05721">
    <property type="entry name" value="PhyH"/>
    <property type="match status" value="1"/>
</dbReference>
<accession>A0A6J6XHH0</accession>
<dbReference type="GO" id="GO:0016491">
    <property type="term" value="F:oxidoreductase activity"/>
    <property type="evidence" value="ECO:0007669"/>
    <property type="project" value="UniProtKB-ARBA"/>
</dbReference>
<dbReference type="PANTHER" id="PTHR20883">
    <property type="entry name" value="PHYTANOYL-COA DIOXYGENASE DOMAIN CONTAINING 1"/>
    <property type="match status" value="1"/>
</dbReference>
<evidence type="ECO:0000256" key="1">
    <source>
        <dbReference type="SAM" id="MobiDB-lite"/>
    </source>
</evidence>
<dbReference type="AlphaFoldDB" id="A0A6J6XHH0"/>
<organism evidence="2">
    <name type="scientific">freshwater metagenome</name>
    <dbReference type="NCBI Taxonomy" id="449393"/>
    <lineage>
        <taxon>unclassified sequences</taxon>
        <taxon>metagenomes</taxon>
        <taxon>ecological metagenomes</taxon>
    </lineage>
</organism>
<protein>
    <submittedName>
        <fullName evidence="2">Unannotated protein</fullName>
    </submittedName>
</protein>
<dbReference type="InterPro" id="IPR008775">
    <property type="entry name" value="Phytyl_CoA_dOase-like"/>
</dbReference>
<sequence>MITTPSQPGPVLQDVGLNQEFLQQGVVTRSFFSSEQVAELRNELDELGTFGGTGFYDTAAAALESAQREAIHRILCSAFAQGASELLVDYEPVMSSFIVKGPGQDSQKEIHRDFRLLDESQFRAVCIWVPLVDVDESNGALAVIRGSHQVDTGPRSVPMTPRYSQDPLLELSFEDTETVPVLAGEAVVFDMALAHGSDMNHSNLPRYAAAVAYAPKSAPLSLYFCDSDDSVEELEVPHPDVFRQIDWRARPDYLQSLGKISGERPPTTSAEFLDQSRTISQGSPHRKSSVGSESV</sequence>
<proteinExistence type="predicted"/>
<dbReference type="EMBL" id="CAFAAQ010000012">
    <property type="protein sequence ID" value="CAB4796252.1"/>
    <property type="molecule type" value="Genomic_DNA"/>
</dbReference>
<feature type="compositionally biased region" description="Polar residues" evidence="1">
    <location>
        <begin position="266"/>
        <end position="295"/>
    </location>
</feature>
<dbReference type="EMBL" id="CAFBOG010000007">
    <property type="protein sequence ID" value="CAB4968989.1"/>
    <property type="molecule type" value="Genomic_DNA"/>
</dbReference>
<evidence type="ECO:0000313" key="3">
    <source>
        <dbReference type="EMBL" id="CAB4968989.1"/>
    </source>
</evidence>
<dbReference type="Gene3D" id="2.60.120.620">
    <property type="entry name" value="q2cbj1_9rhob like domain"/>
    <property type="match status" value="1"/>
</dbReference>
<reference evidence="2" key="1">
    <citation type="submission" date="2020-05" db="EMBL/GenBank/DDBJ databases">
        <authorList>
            <person name="Chiriac C."/>
            <person name="Salcher M."/>
            <person name="Ghai R."/>
            <person name="Kavagutti S V."/>
        </authorList>
    </citation>
    <scope>NUCLEOTIDE SEQUENCE</scope>
</reference>
<dbReference type="PANTHER" id="PTHR20883:SF48">
    <property type="entry name" value="ECTOINE DIOXYGENASE"/>
    <property type="match status" value="1"/>
</dbReference>
<gene>
    <name evidence="2" type="ORF">UFOPK3046_00259</name>
    <name evidence="3" type="ORF">UFOPK3914_00166</name>
</gene>
<evidence type="ECO:0000313" key="2">
    <source>
        <dbReference type="EMBL" id="CAB4796252.1"/>
    </source>
</evidence>
<dbReference type="SUPFAM" id="SSF51197">
    <property type="entry name" value="Clavaminate synthase-like"/>
    <property type="match status" value="1"/>
</dbReference>